<accession>A0A917FDN1</accession>
<evidence type="ECO:0000313" key="4">
    <source>
        <dbReference type="Proteomes" id="UP000632498"/>
    </source>
</evidence>
<dbReference type="SUPFAM" id="SSF47413">
    <property type="entry name" value="lambda repressor-like DNA-binding domains"/>
    <property type="match status" value="1"/>
</dbReference>
<feature type="domain" description="HTH cro/C1-type" evidence="2">
    <location>
        <begin position="13"/>
        <end position="67"/>
    </location>
</feature>
<dbReference type="InterPro" id="IPR010982">
    <property type="entry name" value="Lambda_DNA-bd_dom_sf"/>
</dbReference>
<protein>
    <recommendedName>
        <fullName evidence="2">HTH cro/C1-type domain-containing protein</fullName>
    </recommendedName>
</protein>
<evidence type="ECO:0000313" key="3">
    <source>
        <dbReference type="EMBL" id="GGF73462.1"/>
    </source>
</evidence>
<name>A0A917FDN1_9PROT</name>
<dbReference type="AlphaFoldDB" id="A0A917FDN1"/>
<reference evidence="3" key="1">
    <citation type="journal article" date="2014" name="Int. J. Syst. Evol. Microbiol.">
        <title>Complete genome sequence of Corynebacterium casei LMG S-19264T (=DSM 44701T), isolated from a smear-ripened cheese.</title>
        <authorList>
            <consortium name="US DOE Joint Genome Institute (JGI-PGF)"/>
            <person name="Walter F."/>
            <person name="Albersmeier A."/>
            <person name="Kalinowski J."/>
            <person name="Ruckert C."/>
        </authorList>
    </citation>
    <scope>NUCLEOTIDE SEQUENCE</scope>
    <source>
        <strain evidence="3">CGMCC 1.15254</strain>
    </source>
</reference>
<keyword evidence="1" id="KW-0238">DNA-binding</keyword>
<comment type="caution">
    <text evidence="3">The sequence shown here is derived from an EMBL/GenBank/DDBJ whole genome shotgun (WGS) entry which is preliminary data.</text>
</comment>
<dbReference type="Gene3D" id="1.10.260.40">
    <property type="entry name" value="lambda repressor-like DNA-binding domains"/>
    <property type="match status" value="1"/>
</dbReference>
<dbReference type="InterPro" id="IPR050807">
    <property type="entry name" value="TransReg_Diox_bact_type"/>
</dbReference>
<sequence length="114" mass="12629">MSDSLSKQVGSRIKALRKQKGFTQARLARATLKTVETISKVENGRVSPSLTTIEQIAQKLECSVSAFFDDCDVSVAEIELTKAAQKIQYALKTFPEADLQVLAELVDALEKRQR</sequence>
<dbReference type="PROSITE" id="PS50943">
    <property type="entry name" value="HTH_CROC1"/>
    <property type="match status" value="1"/>
</dbReference>
<dbReference type="GO" id="GO:0003700">
    <property type="term" value="F:DNA-binding transcription factor activity"/>
    <property type="evidence" value="ECO:0007669"/>
    <property type="project" value="TreeGrafter"/>
</dbReference>
<dbReference type="PANTHER" id="PTHR46797">
    <property type="entry name" value="HTH-TYPE TRANSCRIPTIONAL REGULATOR"/>
    <property type="match status" value="1"/>
</dbReference>
<dbReference type="RefSeq" id="WP_188666618.1">
    <property type="nucleotide sequence ID" value="NZ_BMHV01000028.1"/>
</dbReference>
<dbReference type="SMART" id="SM00530">
    <property type="entry name" value="HTH_XRE"/>
    <property type="match status" value="1"/>
</dbReference>
<evidence type="ECO:0000256" key="1">
    <source>
        <dbReference type="ARBA" id="ARBA00023125"/>
    </source>
</evidence>
<dbReference type="PANTHER" id="PTHR46797:SF1">
    <property type="entry name" value="METHYLPHOSPHONATE SYNTHASE"/>
    <property type="match status" value="1"/>
</dbReference>
<dbReference type="InterPro" id="IPR001387">
    <property type="entry name" value="Cro/C1-type_HTH"/>
</dbReference>
<dbReference type="GO" id="GO:0005829">
    <property type="term" value="C:cytosol"/>
    <property type="evidence" value="ECO:0007669"/>
    <property type="project" value="TreeGrafter"/>
</dbReference>
<dbReference type="CDD" id="cd00093">
    <property type="entry name" value="HTH_XRE"/>
    <property type="match status" value="1"/>
</dbReference>
<dbReference type="Proteomes" id="UP000632498">
    <property type="component" value="Unassembled WGS sequence"/>
</dbReference>
<evidence type="ECO:0000259" key="2">
    <source>
        <dbReference type="PROSITE" id="PS50943"/>
    </source>
</evidence>
<dbReference type="EMBL" id="BMHV01000028">
    <property type="protein sequence ID" value="GGF73462.1"/>
    <property type="molecule type" value="Genomic_DNA"/>
</dbReference>
<reference evidence="3" key="2">
    <citation type="submission" date="2020-09" db="EMBL/GenBank/DDBJ databases">
        <authorList>
            <person name="Sun Q."/>
            <person name="Zhou Y."/>
        </authorList>
    </citation>
    <scope>NUCLEOTIDE SEQUENCE</scope>
    <source>
        <strain evidence="3">CGMCC 1.15254</strain>
    </source>
</reference>
<keyword evidence="4" id="KW-1185">Reference proteome</keyword>
<gene>
    <name evidence="3" type="ORF">GCM10011332_29400</name>
</gene>
<proteinExistence type="predicted"/>
<dbReference type="Pfam" id="PF01381">
    <property type="entry name" value="HTH_3"/>
    <property type="match status" value="1"/>
</dbReference>
<organism evidence="3 4">
    <name type="scientific">Terasakiella brassicae</name>
    <dbReference type="NCBI Taxonomy" id="1634917"/>
    <lineage>
        <taxon>Bacteria</taxon>
        <taxon>Pseudomonadati</taxon>
        <taxon>Pseudomonadota</taxon>
        <taxon>Alphaproteobacteria</taxon>
        <taxon>Rhodospirillales</taxon>
        <taxon>Terasakiellaceae</taxon>
        <taxon>Terasakiella</taxon>
    </lineage>
</organism>
<dbReference type="GO" id="GO:0003677">
    <property type="term" value="F:DNA binding"/>
    <property type="evidence" value="ECO:0007669"/>
    <property type="project" value="UniProtKB-KW"/>
</dbReference>